<keyword evidence="4" id="KW-1185">Reference proteome</keyword>
<dbReference type="InterPro" id="IPR055357">
    <property type="entry name" value="LRR_At1g61320_AtMIF1"/>
</dbReference>
<evidence type="ECO:0000313" key="3">
    <source>
        <dbReference type="EMBL" id="EYU41783.1"/>
    </source>
</evidence>
<organism evidence="3 4">
    <name type="scientific">Erythranthe guttata</name>
    <name type="common">Yellow monkey flower</name>
    <name type="synonym">Mimulus guttatus</name>
    <dbReference type="NCBI Taxonomy" id="4155"/>
    <lineage>
        <taxon>Eukaryota</taxon>
        <taxon>Viridiplantae</taxon>
        <taxon>Streptophyta</taxon>
        <taxon>Embryophyta</taxon>
        <taxon>Tracheophyta</taxon>
        <taxon>Spermatophyta</taxon>
        <taxon>Magnoliopsida</taxon>
        <taxon>eudicotyledons</taxon>
        <taxon>Gunneridae</taxon>
        <taxon>Pentapetalae</taxon>
        <taxon>asterids</taxon>
        <taxon>lamiids</taxon>
        <taxon>Lamiales</taxon>
        <taxon>Phrymaceae</taxon>
        <taxon>Erythranthe</taxon>
    </lineage>
</organism>
<proteinExistence type="predicted"/>
<dbReference type="Gene3D" id="3.80.10.10">
    <property type="entry name" value="Ribonuclease Inhibitor"/>
    <property type="match status" value="1"/>
</dbReference>
<feature type="domain" description="At1g61320/AtMIF1 LRR" evidence="2">
    <location>
        <begin position="74"/>
        <end position="276"/>
    </location>
</feature>
<evidence type="ECO:0000259" key="2">
    <source>
        <dbReference type="Pfam" id="PF23622"/>
    </source>
</evidence>
<keyword evidence="1" id="KW-0472">Membrane</keyword>
<name>A0A022RPQ3_ERYGU</name>
<reference evidence="3 4" key="1">
    <citation type="journal article" date="2013" name="Proc. Natl. Acad. Sci. U.S.A.">
        <title>Fine-scale variation in meiotic recombination in Mimulus inferred from population shotgun sequencing.</title>
        <authorList>
            <person name="Hellsten U."/>
            <person name="Wright K.M."/>
            <person name="Jenkins J."/>
            <person name="Shu S."/>
            <person name="Yuan Y."/>
            <person name="Wessler S.R."/>
            <person name="Schmutz J."/>
            <person name="Willis J.H."/>
            <person name="Rokhsar D.S."/>
        </authorList>
    </citation>
    <scope>NUCLEOTIDE SEQUENCE [LARGE SCALE GENOMIC DNA]</scope>
    <source>
        <strain evidence="4">cv. DUN x IM62</strain>
    </source>
</reference>
<dbReference type="Proteomes" id="UP000030748">
    <property type="component" value="Unassembled WGS sequence"/>
</dbReference>
<evidence type="ECO:0000313" key="4">
    <source>
        <dbReference type="Proteomes" id="UP000030748"/>
    </source>
</evidence>
<dbReference type="Pfam" id="PF23622">
    <property type="entry name" value="LRR_At1g61320_AtMIF1"/>
    <property type="match status" value="1"/>
</dbReference>
<gene>
    <name evidence="3" type="ORF">MIMGU_mgv1a010050mg</name>
</gene>
<feature type="transmembrane region" description="Helical" evidence="1">
    <location>
        <begin position="288"/>
        <end position="309"/>
    </location>
</feature>
<evidence type="ECO:0000256" key="1">
    <source>
        <dbReference type="SAM" id="Phobius"/>
    </source>
</evidence>
<protein>
    <recommendedName>
        <fullName evidence="2">At1g61320/AtMIF1 LRR domain-containing protein</fullName>
    </recommendedName>
</protein>
<accession>A0A022RPQ3</accession>
<sequence>MAGKRLRLDSKFQLNKEAARTSVLSSRWVNLWRHTSSLDFRADAALARIRKNCKNRDLWSEEGRKYEEWVNRVIGSHKSVTLKEFRVCFDLCFSSQESITRWFEFAFMRHVQKLDLDFSVLARYKRFTETHYTLREEFLTRISGGNSCIGFKSLKELSLKCLNVTGQAIEILLRMCPLLEKLVVHRTTKISNLEVCGPSLVLKHFELVYCFGLESVKVSAPNLISLIGLNADGLLLGNVPMLKEVTVNCLHHYVSIEKLLPTLSCCIYQLEILTLILKSYRKVRQLRFFFFFFFNCFLFCFDIIIVIMLCTMLCLVEKCSTDVS</sequence>
<dbReference type="eggNOG" id="ENOG502RYMX">
    <property type="taxonomic scope" value="Eukaryota"/>
</dbReference>
<keyword evidence="1" id="KW-0812">Transmembrane</keyword>
<dbReference type="InterPro" id="IPR032675">
    <property type="entry name" value="LRR_dom_sf"/>
</dbReference>
<dbReference type="STRING" id="4155.A0A022RPQ3"/>
<dbReference type="AlphaFoldDB" id="A0A022RPQ3"/>
<dbReference type="InterPro" id="IPR053772">
    <property type="entry name" value="At1g61320/At1g61330-like"/>
</dbReference>
<dbReference type="PANTHER" id="PTHR34145:SF68">
    <property type="entry name" value="FBD DOMAIN-CONTAINING PROTEIN"/>
    <property type="match status" value="1"/>
</dbReference>
<keyword evidence="1" id="KW-1133">Transmembrane helix</keyword>
<dbReference type="EMBL" id="KI630319">
    <property type="protein sequence ID" value="EYU41783.1"/>
    <property type="molecule type" value="Genomic_DNA"/>
</dbReference>
<dbReference type="PANTHER" id="PTHR34145">
    <property type="entry name" value="OS02G0105600 PROTEIN"/>
    <property type="match status" value="1"/>
</dbReference>